<evidence type="ECO:0000256" key="1">
    <source>
        <dbReference type="SAM" id="Phobius"/>
    </source>
</evidence>
<keyword evidence="3" id="KW-1185">Reference proteome</keyword>
<dbReference type="AlphaFoldDB" id="A0A3M7Q318"/>
<organism evidence="2 3">
    <name type="scientific">Brachionus plicatilis</name>
    <name type="common">Marine rotifer</name>
    <name type="synonym">Brachionus muelleri</name>
    <dbReference type="NCBI Taxonomy" id="10195"/>
    <lineage>
        <taxon>Eukaryota</taxon>
        <taxon>Metazoa</taxon>
        <taxon>Spiralia</taxon>
        <taxon>Gnathifera</taxon>
        <taxon>Rotifera</taxon>
        <taxon>Eurotatoria</taxon>
        <taxon>Monogononta</taxon>
        <taxon>Pseudotrocha</taxon>
        <taxon>Ploima</taxon>
        <taxon>Brachionidae</taxon>
        <taxon>Brachionus</taxon>
    </lineage>
</organism>
<feature type="transmembrane region" description="Helical" evidence="1">
    <location>
        <begin position="6"/>
        <end position="27"/>
    </location>
</feature>
<name>A0A3M7Q318_BRAPC</name>
<gene>
    <name evidence="2" type="ORF">BpHYR1_048825</name>
</gene>
<keyword evidence="1" id="KW-0812">Transmembrane</keyword>
<comment type="caution">
    <text evidence="2">The sequence shown here is derived from an EMBL/GenBank/DDBJ whole genome shotgun (WGS) entry which is preliminary data.</text>
</comment>
<evidence type="ECO:0000313" key="2">
    <source>
        <dbReference type="EMBL" id="RNA05579.1"/>
    </source>
</evidence>
<reference evidence="2 3" key="1">
    <citation type="journal article" date="2018" name="Sci. Rep.">
        <title>Genomic signatures of local adaptation to the degree of environmental predictability in rotifers.</title>
        <authorList>
            <person name="Franch-Gras L."/>
            <person name="Hahn C."/>
            <person name="Garcia-Roger E.M."/>
            <person name="Carmona M.J."/>
            <person name="Serra M."/>
            <person name="Gomez A."/>
        </authorList>
    </citation>
    <scope>NUCLEOTIDE SEQUENCE [LARGE SCALE GENOMIC DNA]</scope>
    <source>
        <strain evidence="2">HYR1</strain>
    </source>
</reference>
<keyword evidence="1" id="KW-0472">Membrane</keyword>
<evidence type="ECO:0000313" key="3">
    <source>
        <dbReference type="Proteomes" id="UP000276133"/>
    </source>
</evidence>
<feature type="transmembrane region" description="Helical" evidence="1">
    <location>
        <begin position="47"/>
        <end position="69"/>
    </location>
</feature>
<proteinExistence type="predicted"/>
<accession>A0A3M7Q318</accession>
<dbReference type="EMBL" id="REGN01007669">
    <property type="protein sequence ID" value="RNA05579.1"/>
    <property type="molecule type" value="Genomic_DNA"/>
</dbReference>
<protein>
    <submittedName>
        <fullName evidence="2">Uncharacterized protein</fullName>
    </submittedName>
</protein>
<keyword evidence="1" id="KW-1133">Transmembrane helix</keyword>
<sequence>MLYTFQLSQVEIFFCALVLSVVVLRMLRVSYSVTNVKKQLSYRCMRLLAFFFWRNLIIVYFLIQTAWVLELKSVAISFQGLPERLRSEKEPVSSYRFLVEETHFGDTPNNLTFSFSFLSLLFSRPTIYHFCGLDTFFSPIFCQIKNFLRPSEELEKLIIKIISCFQQHLVIMKS</sequence>
<dbReference type="Proteomes" id="UP000276133">
    <property type="component" value="Unassembled WGS sequence"/>
</dbReference>